<feature type="signal peptide" evidence="1">
    <location>
        <begin position="1"/>
        <end position="19"/>
    </location>
</feature>
<dbReference type="Proteomes" id="UP001219956">
    <property type="component" value="Unassembled WGS sequence"/>
</dbReference>
<name>A0ABT5IW88_9NEIS</name>
<evidence type="ECO:0000313" key="3">
    <source>
        <dbReference type="EMBL" id="MDC7716448.1"/>
    </source>
</evidence>
<dbReference type="SUPFAM" id="SSF101874">
    <property type="entry name" value="YceI-like"/>
    <property type="match status" value="1"/>
</dbReference>
<protein>
    <submittedName>
        <fullName evidence="3">YceI family protein</fullName>
    </submittedName>
</protein>
<keyword evidence="1" id="KW-0732">Signal</keyword>
<keyword evidence="4" id="KW-1185">Reference proteome</keyword>
<proteinExistence type="predicted"/>
<dbReference type="SMART" id="SM00867">
    <property type="entry name" value="YceI"/>
    <property type="match status" value="1"/>
</dbReference>
<dbReference type="Pfam" id="PF04264">
    <property type="entry name" value="YceI"/>
    <property type="match status" value="1"/>
</dbReference>
<evidence type="ECO:0000313" key="4">
    <source>
        <dbReference type="Proteomes" id="UP001219956"/>
    </source>
</evidence>
<organism evidence="3 4">
    <name type="scientific">Vogesella aquatica</name>
    <dbReference type="NCBI Taxonomy" id="2984206"/>
    <lineage>
        <taxon>Bacteria</taxon>
        <taxon>Pseudomonadati</taxon>
        <taxon>Pseudomonadota</taxon>
        <taxon>Betaproteobacteria</taxon>
        <taxon>Neisseriales</taxon>
        <taxon>Chromobacteriaceae</taxon>
        <taxon>Vogesella</taxon>
    </lineage>
</organism>
<evidence type="ECO:0000259" key="2">
    <source>
        <dbReference type="SMART" id="SM00867"/>
    </source>
</evidence>
<dbReference type="EMBL" id="JAQQLF010000005">
    <property type="protein sequence ID" value="MDC7716448.1"/>
    <property type="molecule type" value="Genomic_DNA"/>
</dbReference>
<dbReference type="InterPro" id="IPR036761">
    <property type="entry name" value="TTHA0802/YceI-like_sf"/>
</dbReference>
<feature type="chain" id="PRO_5045917868" evidence="1">
    <location>
        <begin position="20"/>
        <end position="181"/>
    </location>
</feature>
<accession>A0ABT5IW88</accession>
<evidence type="ECO:0000256" key="1">
    <source>
        <dbReference type="SAM" id="SignalP"/>
    </source>
</evidence>
<dbReference type="InterPro" id="IPR007372">
    <property type="entry name" value="Lipid/polyisoprenoid-bd_YceI"/>
</dbReference>
<sequence>MKKALLLPLAALLAAPAFAQQVDLTKSQLAFTLKQMGVPMSGSFKKFAANVDFNPAQPETGKADISIDTGSIALPTGEASAEARKKEWFNAAQFPQARFVSTSIKALGNNRYQVAGKLTLKGVSRDVSAPFTATAQGKTLTVDGTLPISRLAFKIGEGSWSDTGTVADNVDLKFRLVLVNP</sequence>
<reference evidence="3 4" key="1">
    <citation type="submission" date="2023-01" db="EMBL/GenBank/DDBJ databases">
        <title>Novel species of the genus Vogesella isolated from rivers.</title>
        <authorList>
            <person name="Lu H."/>
        </authorList>
    </citation>
    <scope>NUCLEOTIDE SEQUENCE [LARGE SCALE GENOMIC DNA]</scope>
    <source>
        <strain evidence="3 4">DC21W</strain>
    </source>
</reference>
<dbReference type="Gene3D" id="2.40.128.110">
    <property type="entry name" value="Lipid/polyisoprenoid-binding, YceI-like"/>
    <property type="match status" value="1"/>
</dbReference>
<dbReference type="RefSeq" id="WP_272750859.1">
    <property type="nucleotide sequence ID" value="NZ_JAQQLF010000005.1"/>
</dbReference>
<dbReference type="PANTHER" id="PTHR34406:SF1">
    <property type="entry name" value="PROTEIN YCEI"/>
    <property type="match status" value="1"/>
</dbReference>
<dbReference type="PANTHER" id="PTHR34406">
    <property type="entry name" value="PROTEIN YCEI"/>
    <property type="match status" value="1"/>
</dbReference>
<feature type="domain" description="Lipid/polyisoprenoid-binding YceI-like" evidence="2">
    <location>
        <begin position="19"/>
        <end position="179"/>
    </location>
</feature>
<gene>
    <name evidence="3" type="ORF">PQU95_04360</name>
</gene>
<comment type="caution">
    <text evidence="3">The sequence shown here is derived from an EMBL/GenBank/DDBJ whole genome shotgun (WGS) entry which is preliminary data.</text>
</comment>